<organism evidence="2 3">
    <name type="scientific">Solidesulfovibrio carbinoliphilus subsp. oakridgensis</name>
    <dbReference type="NCBI Taxonomy" id="694327"/>
    <lineage>
        <taxon>Bacteria</taxon>
        <taxon>Pseudomonadati</taxon>
        <taxon>Thermodesulfobacteriota</taxon>
        <taxon>Desulfovibrionia</taxon>
        <taxon>Desulfovibrionales</taxon>
        <taxon>Desulfovibrionaceae</taxon>
        <taxon>Solidesulfovibrio</taxon>
    </lineage>
</organism>
<dbReference type="Pfam" id="PF06050">
    <property type="entry name" value="HGD-D"/>
    <property type="match status" value="1"/>
</dbReference>
<dbReference type="AlphaFoldDB" id="G7Q4Y0"/>
<dbReference type="InterPro" id="IPR010327">
    <property type="entry name" value="FldB/FldC_alpha/beta"/>
</dbReference>
<dbReference type="PANTHER" id="PTHR30548">
    <property type="entry name" value="2-HYDROXYGLUTARYL-COA DEHYDRATASE, D-COMPONENT-RELATED"/>
    <property type="match status" value="1"/>
</dbReference>
<dbReference type="Proteomes" id="UP000004662">
    <property type="component" value="Chromosome"/>
</dbReference>
<gene>
    <name evidence="2" type="ORF">DFW101_1901</name>
</gene>
<name>G7Q4Y0_9BACT</name>
<dbReference type="PANTHER" id="PTHR30548:SF1">
    <property type="entry name" value="DEHYDRATASE SUBUNIT MJ0007-RELATED"/>
    <property type="match status" value="1"/>
</dbReference>
<sequence>MSDQAHTAMWESLDLDLEAHDALLAVLGKCYGDIDLSQEGRLKGAEYLDFVLSKVHGLRIREIQEAQAAGKNVVGTFCGFVPDELTPAAGAVQAGLYAEAGAGTEKAETILPRNTCALIKSLVGFKLASALARVVPAKSGMLIFNATP</sequence>
<accession>G7Q4Y0</accession>
<evidence type="ECO:0000256" key="1">
    <source>
        <dbReference type="ARBA" id="ARBA00005806"/>
    </source>
</evidence>
<proteinExistence type="inferred from homology"/>
<comment type="similarity">
    <text evidence="1">Belongs to the FldB/FldC dehydratase alpha/beta subunit family.</text>
</comment>
<evidence type="ECO:0000313" key="3">
    <source>
        <dbReference type="Proteomes" id="UP000004662"/>
    </source>
</evidence>
<reference evidence="3" key="1">
    <citation type="journal article" date="2015" name="Genome Announc.">
        <title>High-Quality Draft Genome Sequence of Desulfovibrio carbinoliphilus FW-101-2B, an Organic Acid-Oxidizing Sulfate-Reducing Bacterium Isolated from Uranium(VI)-Contaminated Groundwater.</title>
        <authorList>
            <person name="Ramsay B.D."/>
            <person name="Hwang C."/>
            <person name="Woo H.L."/>
            <person name="Carroll S.L."/>
            <person name="Lucas S."/>
            <person name="Han J."/>
            <person name="Lapidus A.L."/>
            <person name="Cheng J.F."/>
            <person name="Goodwin L.A."/>
            <person name="Pitluck S."/>
            <person name="Peters L."/>
            <person name="Chertkov O."/>
            <person name="Held B."/>
            <person name="Detter J.C."/>
            <person name="Han C.S."/>
            <person name="Tapia R."/>
            <person name="Land M.L."/>
            <person name="Hauser L.J."/>
            <person name="Kyrpides N.C."/>
            <person name="Ivanova N.N."/>
            <person name="Mikhailova N."/>
            <person name="Pagani I."/>
            <person name="Woyke T."/>
            <person name="Arkin A.P."/>
            <person name="Dehal P."/>
            <person name="Chivian D."/>
            <person name="Criddle C.S."/>
            <person name="Wu W."/>
            <person name="Chakraborty R."/>
            <person name="Hazen T.C."/>
            <person name="Fields M.W."/>
        </authorList>
    </citation>
    <scope>NUCLEOTIDE SEQUENCE [LARGE SCALE GENOMIC DNA]</scope>
    <source>
        <strain evidence="3">FW-101-2B</strain>
    </source>
</reference>
<dbReference type="STRING" id="694327.DFW101_1901"/>
<dbReference type="EMBL" id="CM001368">
    <property type="protein sequence ID" value="EHJ47907.1"/>
    <property type="molecule type" value="Genomic_DNA"/>
</dbReference>
<dbReference type="eggNOG" id="COG1775">
    <property type="taxonomic scope" value="Bacteria"/>
</dbReference>
<dbReference type="HOGENOM" id="CLU_1755918_0_0_7"/>
<keyword evidence="3" id="KW-1185">Reference proteome</keyword>
<protein>
    <submittedName>
        <fullName evidence="2">(R)-2-hydroxyglutaryl-CoA dehydratase beta-subunit</fullName>
    </submittedName>
</protein>
<dbReference type="Gene3D" id="3.40.50.11890">
    <property type="match status" value="1"/>
</dbReference>
<evidence type="ECO:0000313" key="2">
    <source>
        <dbReference type="EMBL" id="EHJ47907.1"/>
    </source>
</evidence>